<evidence type="ECO:0000313" key="1">
    <source>
        <dbReference type="EMBL" id="KAG0146690.1"/>
    </source>
</evidence>
<gene>
    <name evidence="1" type="ORF">CROQUDRAFT_509992</name>
</gene>
<name>A0A9P6NNE1_9BASI</name>
<accession>A0A9P6NNE1</accession>
<keyword evidence="2" id="KW-1185">Reference proteome</keyword>
<evidence type="ECO:0000313" key="2">
    <source>
        <dbReference type="Proteomes" id="UP000886653"/>
    </source>
</evidence>
<dbReference type="AlphaFoldDB" id="A0A9P6NNE1"/>
<reference evidence="1" key="1">
    <citation type="submission" date="2013-11" db="EMBL/GenBank/DDBJ databases">
        <title>Genome sequence of the fusiform rust pathogen reveals effectors for host alternation and coevolution with pine.</title>
        <authorList>
            <consortium name="DOE Joint Genome Institute"/>
            <person name="Smith K."/>
            <person name="Pendleton A."/>
            <person name="Kubisiak T."/>
            <person name="Anderson C."/>
            <person name="Salamov A."/>
            <person name="Aerts A."/>
            <person name="Riley R."/>
            <person name="Clum A."/>
            <person name="Lindquist E."/>
            <person name="Ence D."/>
            <person name="Campbell M."/>
            <person name="Kronenberg Z."/>
            <person name="Feau N."/>
            <person name="Dhillon B."/>
            <person name="Hamelin R."/>
            <person name="Burleigh J."/>
            <person name="Smith J."/>
            <person name="Yandell M."/>
            <person name="Nelson C."/>
            <person name="Grigoriev I."/>
            <person name="Davis J."/>
        </authorList>
    </citation>
    <scope>NUCLEOTIDE SEQUENCE</scope>
    <source>
        <strain evidence="1">G11</strain>
    </source>
</reference>
<dbReference type="EMBL" id="MU167257">
    <property type="protein sequence ID" value="KAG0146690.1"/>
    <property type="molecule type" value="Genomic_DNA"/>
</dbReference>
<dbReference type="Proteomes" id="UP000886653">
    <property type="component" value="Unassembled WGS sequence"/>
</dbReference>
<sequence>MGMPSTSKCSNIMGQDYIYFVTTLLPTLLGLRLASKPYLDANLHPVGIKVTCRREQTKNFFSSLIVLFFHLEPAHEPSLYAK</sequence>
<protein>
    <submittedName>
        <fullName evidence="1">Uncharacterized protein</fullName>
    </submittedName>
</protein>
<proteinExistence type="predicted"/>
<organism evidence="1 2">
    <name type="scientific">Cronartium quercuum f. sp. fusiforme G11</name>
    <dbReference type="NCBI Taxonomy" id="708437"/>
    <lineage>
        <taxon>Eukaryota</taxon>
        <taxon>Fungi</taxon>
        <taxon>Dikarya</taxon>
        <taxon>Basidiomycota</taxon>
        <taxon>Pucciniomycotina</taxon>
        <taxon>Pucciniomycetes</taxon>
        <taxon>Pucciniales</taxon>
        <taxon>Coleosporiaceae</taxon>
        <taxon>Cronartium</taxon>
    </lineage>
</organism>
<comment type="caution">
    <text evidence="1">The sequence shown here is derived from an EMBL/GenBank/DDBJ whole genome shotgun (WGS) entry which is preliminary data.</text>
</comment>